<sequence>MNRRRFLATAGAALSLSLPIAGCSAADEDGEPGRIDPRGHTLGNESPMYTFGHASDDGRWGVLGSFPTAESDVASTLVDLSELDEPTVTHELESANPETRSNDVKFDALREGLYYRSQEADGANGQEGLEVIDFGWAEGTPTEPERIARLETPNTGVHKLTTHPEEPVLYLVDLDPNVDVGVITVDVGDPAAPELVDAVGPAGGCHDLEYDPVREVLHAAYIMGPGEGYVVYDVDDPLRPTVRSHFEYADRPDYEAVGEPGFELCHQAHPDPERDLVIVGDEVETGVPGGKHVLDIGWDEGSLDDPEPIGFTHAPDAREMDSSEAFWWTTHFHDLVHTDDEALLVDGGYRQGAWVANVTDPTNPVPTERFGTLGGVDEVEALEETVAPSTPPFAWSAVYNDEREFVLASDSVSGAHVLELSAEPARGEDNAGPVDHYDLESIRSDDAEAINDAHDR</sequence>
<dbReference type="RefSeq" id="WP_005558869.1">
    <property type="nucleotide sequence ID" value="NZ_AOIB01000036.1"/>
</dbReference>
<organism evidence="2 3">
    <name type="scientific">Natronococcus amylolyticus DSM 10524</name>
    <dbReference type="NCBI Taxonomy" id="1227497"/>
    <lineage>
        <taxon>Archaea</taxon>
        <taxon>Methanobacteriati</taxon>
        <taxon>Methanobacteriota</taxon>
        <taxon>Stenosarchaea group</taxon>
        <taxon>Halobacteria</taxon>
        <taxon>Halobacteriales</taxon>
        <taxon>Natrialbaceae</taxon>
        <taxon>Natronococcus</taxon>
    </lineage>
</organism>
<reference evidence="2 3" key="1">
    <citation type="journal article" date="2014" name="PLoS Genet.">
        <title>Phylogenetically driven sequencing of extremely halophilic archaea reveals strategies for static and dynamic osmo-response.</title>
        <authorList>
            <person name="Becker E.A."/>
            <person name="Seitzer P.M."/>
            <person name="Tritt A."/>
            <person name="Larsen D."/>
            <person name="Krusor M."/>
            <person name="Yao A.I."/>
            <person name="Wu D."/>
            <person name="Madern D."/>
            <person name="Eisen J.A."/>
            <person name="Darling A.E."/>
            <person name="Facciotti M.T."/>
        </authorList>
    </citation>
    <scope>NUCLEOTIDE SEQUENCE [LARGE SCALE GENOMIC DNA]</scope>
    <source>
        <strain evidence="2 3">DSM 10524</strain>
    </source>
</reference>
<proteinExistence type="predicted"/>
<evidence type="ECO:0000313" key="3">
    <source>
        <dbReference type="Proteomes" id="UP000011688"/>
    </source>
</evidence>
<gene>
    <name evidence="2" type="ORF">C491_18349</name>
</gene>
<evidence type="ECO:0008006" key="4">
    <source>
        <dbReference type="Google" id="ProtNLM"/>
    </source>
</evidence>
<feature type="compositionally biased region" description="Basic and acidic residues" evidence="1">
    <location>
        <begin position="425"/>
        <end position="456"/>
    </location>
</feature>
<dbReference type="OrthoDB" id="134269at2157"/>
<evidence type="ECO:0000313" key="2">
    <source>
        <dbReference type="EMBL" id="ELY54590.1"/>
    </source>
</evidence>
<protein>
    <recommendedName>
        <fullName evidence="4">LVIVD repeat-containing protein</fullName>
    </recommendedName>
</protein>
<feature type="region of interest" description="Disordered" evidence="1">
    <location>
        <begin position="421"/>
        <end position="456"/>
    </location>
</feature>
<dbReference type="Proteomes" id="UP000011688">
    <property type="component" value="Unassembled WGS sequence"/>
</dbReference>
<dbReference type="EMBL" id="AOIB01000036">
    <property type="protein sequence ID" value="ELY54590.1"/>
    <property type="molecule type" value="Genomic_DNA"/>
</dbReference>
<dbReference type="eggNOG" id="arCOG02565">
    <property type="taxonomic scope" value="Archaea"/>
</dbReference>
<dbReference type="AlphaFoldDB" id="L9WYN0"/>
<keyword evidence="3" id="KW-1185">Reference proteome</keyword>
<evidence type="ECO:0000256" key="1">
    <source>
        <dbReference type="SAM" id="MobiDB-lite"/>
    </source>
</evidence>
<dbReference type="STRING" id="1227497.C491_18349"/>
<name>L9WYN0_9EURY</name>
<comment type="caution">
    <text evidence="2">The sequence shown here is derived from an EMBL/GenBank/DDBJ whole genome shotgun (WGS) entry which is preliminary data.</text>
</comment>
<accession>L9WYN0</accession>